<dbReference type="Proteomes" id="UP000092698">
    <property type="component" value="Chromosome"/>
</dbReference>
<gene>
    <name evidence="2" type="ORF">A6F65_01743</name>
</gene>
<dbReference type="InterPro" id="IPR028087">
    <property type="entry name" value="Tad_N"/>
</dbReference>
<sequence>MVKKPSLMRRLRRNKSGNATLLVALGMPALIGAAGFGIDMAQLYMWKRELQHSVDQAAMAGAWALAYDKKSTNYTTRAQQEFDANQKITSDFDSTPNVQLASYDGGVNNSVLVSASVTKSLPFSSFLTNKPLHMQAVAQATFADGATYKACLLALKKGSSGTFSIGGNATVNASCGLGALSCEAGAIEIGGSSSVTTDTIATCGTASVPTSLQSKTAENVTGLSDAFGGLPAPLLASNEESNAKQLDCKNNKKVSVTPGRYTGGWDVKCTLTMASGIYIIDGGVLDLTSNKGNVTGTGVMFVLRNGATVKLGGSGNANKDGGIDYSDADGASVTLSPMEASAFVDGPNDAYKDQYAGLLIYEDKKDYSNASGQDWKDLPELSGQVDHKINGNSRISMRGTMYLPRGNVTLNGNSATNSNCFQLWAYTLKINGSTNVTTTCSSNQTLVAGTSKGGVRLVG</sequence>
<proteinExistence type="predicted"/>
<name>A0A1C7D981_9SPHN</name>
<protein>
    <recommendedName>
        <fullName evidence="1">Putative Flp pilus-assembly TadG-like N-terminal domain-containing protein</fullName>
    </recommendedName>
</protein>
<dbReference type="PATRIC" id="fig|645517.4.peg.1731"/>
<evidence type="ECO:0000313" key="3">
    <source>
        <dbReference type="Proteomes" id="UP000092698"/>
    </source>
</evidence>
<organism evidence="2 3">
    <name type="scientific">Paraurantiacibacter namhicola</name>
    <dbReference type="NCBI Taxonomy" id="645517"/>
    <lineage>
        <taxon>Bacteria</taxon>
        <taxon>Pseudomonadati</taxon>
        <taxon>Pseudomonadota</taxon>
        <taxon>Alphaproteobacteria</taxon>
        <taxon>Sphingomonadales</taxon>
        <taxon>Erythrobacteraceae</taxon>
        <taxon>Paraurantiacibacter</taxon>
    </lineage>
</organism>
<dbReference type="STRING" id="645517.A6F65_01743"/>
<evidence type="ECO:0000259" key="1">
    <source>
        <dbReference type="Pfam" id="PF13400"/>
    </source>
</evidence>
<dbReference type="Pfam" id="PF13400">
    <property type="entry name" value="Tad"/>
    <property type="match status" value="1"/>
</dbReference>
<evidence type="ECO:0000313" key="2">
    <source>
        <dbReference type="EMBL" id="ANU08040.1"/>
    </source>
</evidence>
<accession>A0A1C7D981</accession>
<keyword evidence="3" id="KW-1185">Reference proteome</keyword>
<dbReference type="AlphaFoldDB" id="A0A1C7D981"/>
<reference evidence="2 3" key="1">
    <citation type="submission" date="2016-07" db="EMBL/GenBank/DDBJ databases">
        <title>Complete genome sequence of Altererythrobacter namhicola JCM 16345T, containing esterase-encoding genes.</title>
        <authorList>
            <person name="Cheng H."/>
            <person name="Wu Y.-H."/>
            <person name="Jian S.-L."/>
            <person name="Huo Y.-Y."/>
            <person name="Wang C.-S."/>
            <person name="Xu X.-W."/>
        </authorList>
    </citation>
    <scope>NUCLEOTIDE SEQUENCE [LARGE SCALE GENOMIC DNA]</scope>
    <source>
        <strain evidence="2 3">JCM 16345</strain>
    </source>
</reference>
<dbReference type="KEGG" id="anh:A6F65_01743"/>
<dbReference type="EMBL" id="CP016545">
    <property type="protein sequence ID" value="ANU08040.1"/>
    <property type="molecule type" value="Genomic_DNA"/>
</dbReference>
<feature type="domain" description="Putative Flp pilus-assembly TadG-like N-terminal" evidence="1">
    <location>
        <begin position="17"/>
        <end position="64"/>
    </location>
</feature>